<evidence type="ECO:0000256" key="1">
    <source>
        <dbReference type="SAM" id="MobiDB-lite"/>
    </source>
</evidence>
<comment type="caution">
    <text evidence="2">The sequence shown here is derived from an EMBL/GenBank/DDBJ whole genome shotgun (WGS) entry which is preliminary data.</text>
</comment>
<feature type="region of interest" description="Disordered" evidence="1">
    <location>
        <begin position="1"/>
        <end position="23"/>
    </location>
</feature>
<dbReference type="EMBL" id="VBQZ03000121">
    <property type="protein sequence ID" value="MXQ94887.1"/>
    <property type="molecule type" value="Genomic_DNA"/>
</dbReference>
<sequence>MSRSQARQPRQPDNGPFGGLTRTWAPAVGCGRGRHRRQWIVPSSNETHLILDEPVPSDWKRWIWLQELLWSEGLRKQCLVLLAVTAPAQVWLVWCSAGHPVNTLETFAQIGQIKDGKTQLGLIQILPPKQMAFGFGPGDLAMNVPVGK</sequence>
<reference evidence="2" key="1">
    <citation type="submission" date="2019-10" db="EMBL/GenBank/DDBJ databases">
        <title>The sequence and de novo assembly of the wild yak genome.</title>
        <authorList>
            <person name="Liu Y."/>
        </authorList>
    </citation>
    <scope>NUCLEOTIDE SEQUENCE [LARGE SCALE GENOMIC DNA]</scope>
    <source>
        <strain evidence="2">WY2019</strain>
    </source>
</reference>
<dbReference type="Proteomes" id="UP000322234">
    <property type="component" value="Unassembled WGS sequence"/>
</dbReference>
<accession>A0A6B0S1R1</accession>
<proteinExistence type="predicted"/>
<dbReference type="AlphaFoldDB" id="A0A6B0S1R1"/>
<name>A0A6B0S1R1_9CETA</name>
<evidence type="ECO:0000313" key="3">
    <source>
        <dbReference type="Proteomes" id="UP000322234"/>
    </source>
</evidence>
<organism evidence="2 3">
    <name type="scientific">Bos mutus</name>
    <name type="common">wild yak</name>
    <dbReference type="NCBI Taxonomy" id="72004"/>
    <lineage>
        <taxon>Eukaryota</taxon>
        <taxon>Metazoa</taxon>
        <taxon>Chordata</taxon>
        <taxon>Craniata</taxon>
        <taxon>Vertebrata</taxon>
        <taxon>Euteleostomi</taxon>
        <taxon>Mammalia</taxon>
        <taxon>Eutheria</taxon>
        <taxon>Laurasiatheria</taxon>
        <taxon>Artiodactyla</taxon>
        <taxon>Ruminantia</taxon>
        <taxon>Pecora</taxon>
        <taxon>Bovidae</taxon>
        <taxon>Bovinae</taxon>
        <taxon>Bos</taxon>
    </lineage>
</organism>
<keyword evidence="3" id="KW-1185">Reference proteome</keyword>
<evidence type="ECO:0000313" key="2">
    <source>
        <dbReference type="EMBL" id="MXQ94887.1"/>
    </source>
</evidence>
<protein>
    <submittedName>
        <fullName evidence="2">Uncharacterized protein</fullName>
    </submittedName>
</protein>
<gene>
    <name evidence="2" type="ORF">E5288_WYG008237</name>
</gene>